<proteinExistence type="inferred from homology"/>
<feature type="compositionally biased region" description="Low complexity" evidence="3">
    <location>
        <begin position="190"/>
        <end position="217"/>
    </location>
</feature>
<evidence type="ECO:0000256" key="4">
    <source>
        <dbReference type="SAM" id="SignalP"/>
    </source>
</evidence>
<dbReference type="Gene3D" id="3.30.910.20">
    <property type="entry name" value="Skp domain"/>
    <property type="match status" value="1"/>
</dbReference>
<dbReference type="GO" id="GO:0050821">
    <property type="term" value="P:protein stabilization"/>
    <property type="evidence" value="ECO:0007669"/>
    <property type="project" value="TreeGrafter"/>
</dbReference>
<dbReference type="PANTHER" id="PTHR35089:SF1">
    <property type="entry name" value="CHAPERONE PROTEIN SKP"/>
    <property type="match status" value="1"/>
</dbReference>
<feature type="region of interest" description="Disordered" evidence="3">
    <location>
        <begin position="187"/>
        <end position="226"/>
    </location>
</feature>
<accession>A0A7H0LNP5</accession>
<evidence type="ECO:0000256" key="3">
    <source>
        <dbReference type="SAM" id="MobiDB-lite"/>
    </source>
</evidence>
<evidence type="ECO:0000256" key="1">
    <source>
        <dbReference type="ARBA" id="ARBA00009091"/>
    </source>
</evidence>
<keyword evidence="6" id="KW-1185">Reference proteome</keyword>
<organism evidence="5 6">
    <name type="scientific">Sphingomonas alpina</name>
    <dbReference type="NCBI Taxonomy" id="653931"/>
    <lineage>
        <taxon>Bacteria</taxon>
        <taxon>Pseudomonadati</taxon>
        <taxon>Pseudomonadota</taxon>
        <taxon>Alphaproteobacteria</taxon>
        <taxon>Sphingomonadales</taxon>
        <taxon>Sphingomonadaceae</taxon>
        <taxon>Sphingomonas</taxon>
    </lineage>
</organism>
<dbReference type="Proteomes" id="UP000516148">
    <property type="component" value="Chromosome"/>
</dbReference>
<dbReference type="GO" id="GO:0005829">
    <property type="term" value="C:cytosol"/>
    <property type="evidence" value="ECO:0007669"/>
    <property type="project" value="TreeGrafter"/>
</dbReference>
<evidence type="ECO:0000313" key="5">
    <source>
        <dbReference type="EMBL" id="QNQ11298.1"/>
    </source>
</evidence>
<evidence type="ECO:0000256" key="2">
    <source>
        <dbReference type="ARBA" id="ARBA00022729"/>
    </source>
</evidence>
<protein>
    <submittedName>
        <fullName evidence="5">OmpH family outer membrane protein</fullName>
    </submittedName>
</protein>
<dbReference type="AlphaFoldDB" id="A0A7H0LNP5"/>
<name>A0A7H0LNP5_9SPHN</name>
<feature type="signal peptide" evidence="4">
    <location>
        <begin position="1"/>
        <end position="21"/>
    </location>
</feature>
<dbReference type="KEGG" id="spap:H3Z74_09205"/>
<dbReference type="PANTHER" id="PTHR35089">
    <property type="entry name" value="CHAPERONE PROTEIN SKP"/>
    <property type="match status" value="1"/>
</dbReference>
<dbReference type="SUPFAM" id="SSF111384">
    <property type="entry name" value="OmpH-like"/>
    <property type="match status" value="1"/>
</dbReference>
<gene>
    <name evidence="5" type="ORF">H3Z74_09205</name>
</gene>
<dbReference type="InterPro" id="IPR018247">
    <property type="entry name" value="EF_Hand_1_Ca_BS"/>
</dbReference>
<dbReference type="PROSITE" id="PS00018">
    <property type="entry name" value="EF_HAND_1"/>
    <property type="match status" value="1"/>
</dbReference>
<keyword evidence="2 4" id="KW-0732">Signal</keyword>
<evidence type="ECO:0000313" key="6">
    <source>
        <dbReference type="Proteomes" id="UP000516148"/>
    </source>
</evidence>
<sequence>MNMHKKLLLAAVLVAPGAVIAATQAQAQTVAVADPEAAVENSKVWAAAQAEIGTTYKTQLDQAKTRGDAIAAELAPLYKKFDTNGDNQLSQAEIATARSTRASELAQIEAKEKAAQEELGRMTAQPSRARAYAIEQITAKVNEAVTNVVKTRNISVLIRPNAAFFASPAADITPAITTEIDRLFPKASITPPAGWQPGQQGQQAGAAATPAAPATGAKPKKQPESR</sequence>
<dbReference type="EMBL" id="CP061038">
    <property type="protein sequence ID" value="QNQ11298.1"/>
    <property type="molecule type" value="Genomic_DNA"/>
</dbReference>
<dbReference type="InterPro" id="IPR005632">
    <property type="entry name" value="Chaperone_Skp"/>
</dbReference>
<dbReference type="InterPro" id="IPR024930">
    <property type="entry name" value="Skp_dom_sf"/>
</dbReference>
<feature type="chain" id="PRO_5028889777" evidence="4">
    <location>
        <begin position="22"/>
        <end position="226"/>
    </location>
</feature>
<reference evidence="5 6" key="1">
    <citation type="submission" date="2020-09" db="EMBL/GenBank/DDBJ databases">
        <title>Sphingomonas sp., a new species isolated from pork steak.</title>
        <authorList>
            <person name="Heidler von Heilborn D."/>
        </authorList>
    </citation>
    <scope>NUCLEOTIDE SEQUENCE [LARGE SCALE GENOMIC DNA]</scope>
    <source>
        <strain evidence="6">S8-3T</strain>
    </source>
</reference>
<dbReference type="SMART" id="SM00935">
    <property type="entry name" value="OmpH"/>
    <property type="match status" value="1"/>
</dbReference>
<dbReference type="GO" id="GO:0051082">
    <property type="term" value="F:unfolded protein binding"/>
    <property type="evidence" value="ECO:0007669"/>
    <property type="project" value="InterPro"/>
</dbReference>
<dbReference type="Pfam" id="PF03938">
    <property type="entry name" value="OmpH"/>
    <property type="match status" value="1"/>
</dbReference>
<comment type="similarity">
    <text evidence="1">Belongs to the Skp family.</text>
</comment>